<gene>
    <name evidence="1" type="ORF">H7R39_04135</name>
</gene>
<keyword evidence="2" id="KW-1185">Reference proteome</keyword>
<keyword evidence="1" id="KW-0808">Transferase</keyword>
<dbReference type="AlphaFoldDB" id="A0A842J8W5"/>
<dbReference type="GO" id="GO:0016740">
    <property type="term" value="F:transferase activity"/>
    <property type="evidence" value="ECO:0007669"/>
    <property type="project" value="UniProtKB-KW"/>
</dbReference>
<proteinExistence type="predicted"/>
<accession>A0A842J8W5</accession>
<dbReference type="EMBL" id="JACLZK010000001">
    <property type="protein sequence ID" value="MBC2882459.1"/>
    <property type="molecule type" value="Genomic_DNA"/>
</dbReference>
<dbReference type="Proteomes" id="UP000552683">
    <property type="component" value="Unassembled WGS sequence"/>
</dbReference>
<name>A0A842J8W5_9BACT</name>
<dbReference type="RefSeq" id="WP_185898075.1">
    <property type="nucleotide sequence ID" value="NZ_JACLZK010000001.1"/>
</dbReference>
<sequence>MSENLYPRVVALLEYIARGNELNGFVLVGGMAITLYELHRQPQDLYFFVNEEELSTQSLSKIEALISKLKNVYEIKFVKGDKARVFYKFDGVSVKFIAYPIEILSDARKYKNINVASIKKLAYIKLDAILRHRRKARDFYDLKYLMLKFNLKLEDVLDVCRYHVKLMGIAENAMAHLLLKHRLIDKEGIIEAKFDTDIKTIREFLKNEVKRLSEERAEIFNFSTNEIKANINKKYGLSRNSLLMELYLIKMEQKLYKIDLLEAKADLGYENFNKCDIFYYALSDTKFLDYLLFYTSSTPKNLKNKAQRFSGALELVKRHELINDCLNKSEDEIKEFIKRKNIQNLRFIKLVKKKREILSG</sequence>
<comment type="caution">
    <text evidence="1">The sequence shown here is derived from an EMBL/GenBank/DDBJ whole genome shotgun (WGS) entry which is preliminary data.</text>
</comment>
<dbReference type="InterPro" id="IPR014942">
    <property type="entry name" value="AbiEii"/>
</dbReference>
<dbReference type="Pfam" id="PF08843">
    <property type="entry name" value="AbiEii"/>
    <property type="match status" value="1"/>
</dbReference>
<organism evidence="1 2">
    <name type="scientific">Campylobacter massiliensis</name>
    <dbReference type="NCBI Taxonomy" id="2762557"/>
    <lineage>
        <taxon>Bacteria</taxon>
        <taxon>Pseudomonadati</taxon>
        <taxon>Campylobacterota</taxon>
        <taxon>Epsilonproteobacteria</taxon>
        <taxon>Campylobacterales</taxon>
        <taxon>Campylobacteraceae</taxon>
        <taxon>Campylobacter</taxon>
    </lineage>
</organism>
<protein>
    <submittedName>
        <fullName evidence="1">Nucleotidyl transferase AbiEii/AbiGii toxin family protein</fullName>
    </submittedName>
</protein>
<evidence type="ECO:0000313" key="1">
    <source>
        <dbReference type="EMBL" id="MBC2882459.1"/>
    </source>
</evidence>
<reference evidence="1 2" key="1">
    <citation type="submission" date="2020-08" db="EMBL/GenBank/DDBJ databases">
        <title>Complete genome and description of Campylobacter massiliensis Marseille-Q3452 sp. nov.</title>
        <authorList>
            <person name="Antezack A."/>
        </authorList>
    </citation>
    <scope>NUCLEOTIDE SEQUENCE [LARGE SCALE GENOMIC DNA]</scope>
    <source>
        <strain evidence="1 2">Marseille-Q3452</strain>
    </source>
</reference>
<evidence type="ECO:0000313" key="2">
    <source>
        <dbReference type="Proteomes" id="UP000552683"/>
    </source>
</evidence>